<evidence type="ECO:0000313" key="2">
    <source>
        <dbReference type="EMBL" id="GKT05565.1"/>
    </source>
</evidence>
<dbReference type="SUPFAM" id="SSF47413">
    <property type="entry name" value="lambda repressor-like DNA-binding domains"/>
    <property type="match status" value="1"/>
</dbReference>
<dbReference type="EMBL" id="BQXO01000002">
    <property type="protein sequence ID" value="GKT05565.1"/>
    <property type="molecule type" value="Genomic_DNA"/>
</dbReference>
<dbReference type="InterPro" id="IPR001387">
    <property type="entry name" value="Cro/C1-type_HTH"/>
</dbReference>
<proteinExistence type="predicted"/>
<dbReference type="InterPro" id="IPR053163">
    <property type="entry name" value="HTH-type_regulator_Rgg"/>
</dbReference>
<protein>
    <submittedName>
        <fullName evidence="2">Transcriptional regulator</fullName>
    </submittedName>
</protein>
<dbReference type="PANTHER" id="PTHR37038:SF12">
    <property type="entry name" value="TRANSCRIPTIONAL REGULATOR"/>
    <property type="match status" value="1"/>
</dbReference>
<reference evidence="2 3" key="1">
    <citation type="submission" date="2022-03" db="EMBL/GenBank/DDBJ databases">
        <title>Draft genome sequence of Furfurilactobacillus curtus JCM 31185.</title>
        <authorList>
            <person name="Suzuki S."/>
            <person name="Endo A."/>
            <person name="Kajikawa A."/>
        </authorList>
    </citation>
    <scope>NUCLEOTIDE SEQUENCE [LARGE SCALE GENOMIC DNA]</scope>
    <source>
        <strain evidence="2 3">JCM 31185</strain>
    </source>
</reference>
<organism evidence="2 3">
    <name type="scientific">Furfurilactobacillus curtus</name>
    <dbReference type="NCBI Taxonomy" id="1746200"/>
    <lineage>
        <taxon>Bacteria</taxon>
        <taxon>Bacillati</taxon>
        <taxon>Bacillota</taxon>
        <taxon>Bacilli</taxon>
        <taxon>Lactobacillales</taxon>
        <taxon>Lactobacillaceae</taxon>
        <taxon>Furfurilactobacillus</taxon>
    </lineage>
</organism>
<comment type="caution">
    <text evidence="2">The sequence shown here is derived from an EMBL/GenBank/DDBJ whole genome shotgun (WGS) entry which is preliminary data.</text>
</comment>
<dbReference type="CDD" id="cd00093">
    <property type="entry name" value="HTH_XRE"/>
    <property type="match status" value="1"/>
</dbReference>
<dbReference type="InterPro" id="IPR010057">
    <property type="entry name" value="Transcription_activator_Rgg_C"/>
</dbReference>
<gene>
    <name evidence="2" type="ORF">JCM31185_08540</name>
</gene>
<dbReference type="NCBIfam" id="TIGR01716">
    <property type="entry name" value="RGG_Cterm"/>
    <property type="match status" value="1"/>
</dbReference>
<dbReference type="Gene3D" id="1.10.260.40">
    <property type="entry name" value="lambda repressor-like DNA-binding domains"/>
    <property type="match status" value="1"/>
</dbReference>
<name>A0ABQ5JNK6_9LACO</name>
<dbReference type="Pfam" id="PF21259">
    <property type="entry name" value="Rgg_C"/>
    <property type="match status" value="1"/>
</dbReference>
<keyword evidence="3" id="KW-1185">Reference proteome</keyword>
<accession>A0ABQ5JNK6</accession>
<sequence length="291" mass="34296">MTMHTGSTIRQIRLDKQLKANTVYDNLLSRSMYYKYEHGQVETNAASFLEILERLNVTLDEFQLMFNDQDHEREDYQSLVVRNNNAFISGDEATIQLVVKEANQHYLKTNNLKFKHLALLGAGLIKRLRRETNFEPESTEILNYLFKNENWMYYELTLFNNSFFMFDINVVDMLFKRVLQRMDFYKQLNTEHDEVTLMICNIVLKAIEDGAMNVANRFFVLLKHRKRNVTDMFSRSVLMFYEGIDQIFHGQRNQGIAQAERTINIFESLEMTNAATQHQAILQRVLAMTPS</sequence>
<evidence type="ECO:0000313" key="3">
    <source>
        <dbReference type="Proteomes" id="UP001628078"/>
    </source>
</evidence>
<dbReference type="Proteomes" id="UP001628078">
    <property type="component" value="Unassembled WGS sequence"/>
</dbReference>
<evidence type="ECO:0000259" key="1">
    <source>
        <dbReference type="PROSITE" id="PS50943"/>
    </source>
</evidence>
<dbReference type="PANTHER" id="PTHR37038">
    <property type="entry name" value="TRANSCRIPTIONAL REGULATOR-RELATED"/>
    <property type="match status" value="1"/>
</dbReference>
<dbReference type="PROSITE" id="PS50943">
    <property type="entry name" value="HTH_CROC1"/>
    <property type="match status" value="1"/>
</dbReference>
<feature type="domain" description="HTH cro/C1-type" evidence="1">
    <location>
        <begin position="28"/>
        <end position="62"/>
    </location>
</feature>
<dbReference type="InterPro" id="IPR010982">
    <property type="entry name" value="Lambda_DNA-bd_dom_sf"/>
</dbReference>
<dbReference type="SMART" id="SM00530">
    <property type="entry name" value="HTH_XRE"/>
    <property type="match status" value="1"/>
</dbReference>